<dbReference type="Gene3D" id="1.10.510.10">
    <property type="entry name" value="Transferase(Phosphotransferase) domain 1"/>
    <property type="match status" value="1"/>
</dbReference>
<dbReference type="Gene3D" id="3.30.200.20">
    <property type="entry name" value="Phosphorylase Kinase, domain 1"/>
    <property type="match status" value="1"/>
</dbReference>
<feature type="region of interest" description="Disordered" evidence="6">
    <location>
        <begin position="752"/>
        <end position="772"/>
    </location>
</feature>
<reference evidence="10" key="1">
    <citation type="submission" date="2016-10" db="EMBL/GenBank/DDBJ databases">
        <authorList>
            <person name="Varghese N."/>
            <person name="Submissions S."/>
        </authorList>
    </citation>
    <scope>NUCLEOTIDE SEQUENCE [LARGE SCALE GENOMIC DNA]</scope>
    <source>
        <strain evidence="10">CGMCC 4.7047</strain>
    </source>
</reference>
<evidence type="ECO:0000256" key="2">
    <source>
        <dbReference type="ARBA" id="ARBA00022741"/>
    </source>
</evidence>
<protein>
    <submittedName>
        <fullName evidence="9">Serine/threonine protein kinase</fullName>
    </submittedName>
</protein>
<feature type="compositionally biased region" description="Gly residues" evidence="6">
    <location>
        <begin position="452"/>
        <end position="463"/>
    </location>
</feature>
<keyword evidence="2 5" id="KW-0547">Nucleotide-binding</keyword>
<dbReference type="AlphaFoldDB" id="A0A1I6SQ93"/>
<evidence type="ECO:0000256" key="3">
    <source>
        <dbReference type="ARBA" id="ARBA00022777"/>
    </source>
</evidence>
<sequence>MKPLGPTDPQRVGQYRLLGKLGAGGMGSVYLARSDRGRTVAVKLVQPELARQPEFRRRFQQEVESARRVGGEFTAPVLDCDTEAETPWVATGYVAGPSLHEVVTSTYGKLPERTLLILANGLVRALRDIHAAGLVHRDFKPSNIMITIDGPRVIDFGIARALEAHGEGLTRTGAAVGSPGFMSPEQCRGELVTPASDIFCLGSVLTFAATGHTPFGDANSAMHALMLRIVQDEKNLDGVPDGIRPLIEDCLRQMPGERPGLQSLLERTVDADEIGDDEPWLPGALVAKLGKHAVELLDSEDPLVAPPRPAMSPPPAMPSAPPSSVGMPAAPGTPPPSPPQQPPVSGPVTPPPPGAIPTPTQAMPTGAPGTPPPSPPPGQGAAGMDAMQTMTSAAPPPGMYGTGQPTPYGQPTAGYGYPTQQGQGYGYPPQGPGAGQPTPYGHQSLNAVYPVGPGGPGGPGGPQQNGKKKFTWILVAAAVAVFGIAVGVALALSGGDDKKDQAGGDGGTGQTEPDPVPEPEPDPEPDPEPVDPEPGTIDTSEIPYELTYSSWEGEVETPNGDTGLRRMEINTDDSGAYVLTTWDLYGNVLCKGQGELLDTTGGVLTFSNEITATVPSSLQCSALGSQTLELSGDSVLWTVPDAGMESTFEAAGTRPGGDGMPYDMLEHSGTWGFWTADVPGEGAAEIKMASIASAGDNAMTITTGSCTWELEMVSSEDGTQGDTITVGPGEVTSGSCDPLPSYVVSADGDSMSMEPFGDGDGPEIEAEAAAAY</sequence>
<keyword evidence="7" id="KW-0812">Transmembrane</keyword>
<dbReference type="PROSITE" id="PS00107">
    <property type="entry name" value="PROTEIN_KINASE_ATP"/>
    <property type="match status" value="1"/>
</dbReference>
<feature type="compositionally biased region" description="Pro residues" evidence="6">
    <location>
        <begin position="304"/>
        <end position="321"/>
    </location>
</feature>
<dbReference type="InterPro" id="IPR008271">
    <property type="entry name" value="Ser/Thr_kinase_AS"/>
</dbReference>
<dbReference type="InterPro" id="IPR011009">
    <property type="entry name" value="Kinase-like_dom_sf"/>
</dbReference>
<dbReference type="EMBL" id="FPAB01000004">
    <property type="protein sequence ID" value="SFS79086.1"/>
    <property type="molecule type" value="Genomic_DNA"/>
</dbReference>
<dbReference type="CDD" id="cd14014">
    <property type="entry name" value="STKc_PknB_like"/>
    <property type="match status" value="1"/>
</dbReference>
<dbReference type="Pfam" id="PF00069">
    <property type="entry name" value="Pkinase"/>
    <property type="match status" value="1"/>
</dbReference>
<gene>
    <name evidence="9" type="ORF">SAMN05444716_10477</name>
</gene>
<feature type="compositionally biased region" description="Pro residues" evidence="6">
    <location>
        <begin position="331"/>
        <end position="356"/>
    </location>
</feature>
<organism evidence="9 10">
    <name type="scientific">Streptomyces harbinensis</name>
    <dbReference type="NCBI Taxonomy" id="1176198"/>
    <lineage>
        <taxon>Bacteria</taxon>
        <taxon>Bacillati</taxon>
        <taxon>Actinomycetota</taxon>
        <taxon>Actinomycetes</taxon>
        <taxon>Kitasatosporales</taxon>
        <taxon>Streptomycetaceae</taxon>
        <taxon>Streptomyces</taxon>
    </lineage>
</organism>
<dbReference type="PROSITE" id="PS50011">
    <property type="entry name" value="PROTEIN_KINASE_DOM"/>
    <property type="match status" value="1"/>
</dbReference>
<dbReference type="Proteomes" id="UP000198873">
    <property type="component" value="Unassembled WGS sequence"/>
</dbReference>
<keyword evidence="4 5" id="KW-0067">ATP-binding</keyword>
<dbReference type="InterPro" id="IPR000719">
    <property type="entry name" value="Prot_kinase_dom"/>
</dbReference>
<dbReference type="SUPFAM" id="SSF56112">
    <property type="entry name" value="Protein kinase-like (PK-like)"/>
    <property type="match status" value="1"/>
</dbReference>
<evidence type="ECO:0000259" key="8">
    <source>
        <dbReference type="PROSITE" id="PS50011"/>
    </source>
</evidence>
<keyword evidence="1" id="KW-0808">Transferase</keyword>
<feature type="compositionally biased region" description="Low complexity" evidence="6">
    <location>
        <begin position="357"/>
        <end position="368"/>
    </location>
</feature>
<keyword evidence="10" id="KW-1185">Reference proteome</keyword>
<name>A0A1I6SQ93_9ACTN</name>
<feature type="binding site" evidence="5">
    <location>
        <position position="43"/>
    </location>
    <ligand>
        <name>ATP</name>
        <dbReference type="ChEBI" id="CHEBI:30616"/>
    </ligand>
</feature>
<feature type="transmembrane region" description="Helical" evidence="7">
    <location>
        <begin position="470"/>
        <end position="492"/>
    </location>
</feature>
<dbReference type="PANTHER" id="PTHR43289:SF34">
    <property type="entry name" value="SERINE_THREONINE-PROTEIN KINASE YBDM-RELATED"/>
    <property type="match status" value="1"/>
</dbReference>
<feature type="compositionally biased region" description="Low complexity" evidence="6">
    <location>
        <begin position="412"/>
        <end position="428"/>
    </location>
</feature>
<evidence type="ECO:0000256" key="1">
    <source>
        <dbReference type="ARBA" id="ARBA00022679"/>
    </source>
</evidence>
<feature type="region of interest" description="Disordered" evidence="6">
    <location>
        <begin position="302"/>
        <end position="465"/>
    </location>
</feature>
<evidence type="ECO:0000313" key="9">
    <source>
        <dbReference type="EMBL" id="SFS79086.1"/>
    </source>
</evidence>
<evidence type="ECO:0000256" key="4">
    <source>
        <dbReference type="ARBA" id="ARBA00022840"/>
    </source>
</evidence>
<evidence type="ECO:0000256" key="6">
    <source>
        <dbReference type="SAM" id="MobiDB-lite"/>
    </source>
</evidence>
<evidence type="ECO:0000256" key="7">
    <source>
        <dbReference type="SAM" id="Phobius"/>
    </source>
</evidence>
<feature type="region of interest" description="Disordered" evidence="6">
    <location>
        <begin position="494"/>
        <end position="540"/>
    </location>
</feature>
<feature type="domain" description="Protein kinase" evidence="8">
    <location>
        <begin position="15"/>
        <end position="281"/>
    </location>
</feature>
<dbReference type="GO" id="GO:0005524">
    <property type="term" value="F:ATP binding"/>
    <property type="evidence" value="ECO:0007669"/>
    <property type="project" value="UniProtKB-UniRule"/>
</dbReference>
<keyword evidence="7" id="KW-0472">Membrane</keyword>
<feature type="compositionally biased region" description="Acidic residues" evidence="6">
    <location>
        <begin position="515"/>
        <end position="531"/>
    </location>
</feature>
<dbReference type="PROSITE" id="PS00108">
    <property type="entry name" value="PROTEIN_KINASE_ST"/>
    <property type="match status" value="1"/>
</dbReference>
<keyword evidence="7" id="KW-1133">Transmembrane helix</keyword>
<keyword evidence="9" id="KW-0723">Serine/threonine-protein kinase</keyword>
<evidence type="ECO:0000256" key="5">
    <source>
        <dbReference type="PROSITE-ProRule" id="PRU10141"/>
    </source>
</evidence>
<dbReference type="InterPro" id="IPR017441">
    <property type="entry name" value="Protein_kinase_ATP_BS"/>
</dbReference>
<dbReference type="STRING" id="1176198.SAMN05444716_10477"/>
<dbReference type="GO" id="GO:0004674">
    <property type="term" value="F:protein serine/threonine kinase activity"/>
    <property type="evidence" value="ECO:0007669"/>
    <property type="project" value="UniProtKB-KW"/>
</dbReference>
<keyword evidence="3 9" id="KW-0418">Kinase</keyword>
<accession>A0A1I6SQ93</accession>
<proteinExistence type="predicted"/>
<dbReference type="RefSeq" id="WP_093843006.1">
    <property type="nucleotide sequence ID" value="NZ_CP054938.1"/>
</dbReference>
<feature type="compositionally biased region" description="Pro residues" evidence="6">
    <location>
        <begin position="369"/>
        <end position="378"/>
    </location>
</feature>
<dbReference type="PANTHER" id="PTHR43289">
    <property type="entry name" value="MITOGEN-ACTIVATED PROTEIN KINASE KINASE KINASE 20-RELATED"/>
    <property type="match status" value="1"/>
</dbReference>
<evidence type="ECO:0000313" key="10">
    <source>
        <dbReference type="Proteomes" id="UP000198873"/>
    </source>
</evidence>